<evidence type="ECO:0000256" key="7">
    <source>
        <dbReference type="ARBA" id="ARBA00023136"/>
    </source>
</evidence>
<dbReference type="Pfam" id="PF03547">
    <property type="entry name" value="Mem_trans"/>
    <property type="match status" value="1"/>
</dbReference>
<comment type="similarity">
    <text evidence="2">Belongs to the auxin efflux carrier (TC 2.A.69) family.</text>
</comment>
<feature type="transmembrane region" description="Helical" evidence="8">
    <location>
        <begin position="92"/>
        <end position="114"/>
    </location>
</feature>
<dbReference type="PANTHER" id="PTHR36838:SF1">
    <property type="entry name" value="SLR1864 PROTEIN"/>
    <property type="match status" value="1"/>
</dbReference>
<dbReference type="GO" id="GO:0005886">
    <property type="term" value="C:plasma membrane"/>
    <property type="evidence" value="ECO:0007669"/>
    <property type="project" value="UniProtKB-SubCell"/>
</dbReference>
<dbReference type="OrthoDB" id="3238001at2"/>
<evidence type="ECO:0000313" key="10">
    <source>
        <dbReference type="Proteomes" id="UP000198703"/>
    </source>
</evidence>
<feature type="transmembrane region" description="Helical" evidence="8">
    <location>
        <begin position="269"/>
        <end position="290"/>
    </location>
</feature>
<feature type="transmembrane region" description="Helical" evidence="8">
    <location>
        <begin position="211"/>
        <end position="233"/>
    </location>
</feature>
<protein>
    <submittedName>
        <fullName evidence="9">Uncharacterized protein</fullName>
    </submittedName>
</protein>
<evidence type="ECO:0000256" key="4">
    <source>
        <dbReference type="ARBA" id="ARBA00022475"/>
    </source>
</evidence>
<name>A0A1H3XHU3_9RHOB</name>
<feature type="transmembrane region" description="Helical" evidence="8">
    <location>
        <begin position="179"/>
        <end position="199"/>
    </location>
</feature>
<reference evidence="9 10" key="1">
    <citation type="submission" date="2016-10" db="EMBL/GenBank/DDBJ databases">
        <authorList>
            <person name="de Groot N.N."/>
        </authorList>
    </citation>
    <scope>NUCLEOTIDE SEQUENCE [LARGE SCALE GENOMIC DNA]</scope>
    <source>
        <strain evidence="9 10">DSM 15345</strain>
    </source>
</reference>
<keyword evidence="3" id="KW-0813">Transport</keyword>
<evidence type="ECO:0000313" key="9">
    <source>
        <dbReference type="EMBL" id="SDZ98521.1"/>
    </source>
</evidence>
<dbReference type="Proteomes" id="UP000198703">
    <property type="component" value="Unassembled WGS sequence"/>
</dbReference>
<dbReference type="RefSeq" id="WP_093249449.1">
    <property type="nucleotide sequence ID" value="NZ_FNQM01000002.1"/>
</dbReference>
<dbReference type="Gene3D" id="1.20.1530.20">
    <property type="match status" value="1"/>
</dbReference>
<dbReference type="STRING" id="89524.SAMN05444370_102417"/>
<dbReference type="AlphaFoldDB" id="A0A1H3XHU3"/>
<dbReference type="PANTHER" id="PTHR36838">
    <property type="entry name" value="AUXIN EFFLUX CARRIER FAMILY PROTEIN"/>
    <property type="match status" value="1"/>
</dbReference>
<keyword evidence="7 8" id="KW-0472">Membrane</keyword>
<dbReference type="EMBL" id="FNQM01000002">
    <property type="protein sequence ID" value="SDZ98521.1"/>
    <property type="molecule type" value="Genomic_DNA"/>
</dbReference>
<evidence type="ECO:0000256" key="8">
    <source>
        <dbReference type="SAM" id="Phobius"/>
    </source>
</evidence>
<feature type="transmembrane region" description="Helical" evidence="8">
    <location>
        <begin position="154"/>
        <end position="173"/>
    </location>
</feature>
<dbReference type="InterPro" id="IPR038770">
    <property type="entry name" value="Na+/solute_symporter_sf"/>
</dbReference>
<feature type="transmembrane region" description="Helical" evidence="8">
    <location>
        <begin position="120"/>
        <end position="142"/>
    </location>
</feature>
<feature type="transmembrane region" description="Helical" evidence="8">
    <location>
        <begin position="64"/>
        <end position="83"/>
    </location>
</feature>
<comment type="subcellular location">
    <subcellularLocation>
        <location evidence="1">Cell membrane</location>
        <topology evidence="1">Multi-pass membrane protein</topology>
    </subcellularLocation>
</comment>
<evidence type="ECO:0000256" key="2">
    <source>
        <dbReference type="ARBA" id="ARBA00010145"/>
    </source>
</evidence>
<keyword evidence="4" id="KW-1003">Cell membrane</keyword>
<feature type="transmembrane region" description="Helical" evidence="8">
    <location>
        <begin position="6"/>
        <end position="22"/>
    </location>
</feature>
<keyword evidence="6 8" id="KW-1133">Transmembrane helix</keyword>
<dbReference type="GO" id="GO:0055085">
    <property type="term" value="P:transmembrane transport"/>
    <property type="evidence" value="ECO:0007669"/>
    <property type="project" value="InterPro"/>
</dbReference>
<feature type="transmembrane region" description="Helical" evidence="8">
    <location>
        <begin position="34"/>
        <end position="52"/>
    </location>
</feature>
<accession>A0A1H3XHU3</accession>
<gene>
    <name evidence="9" type="ORF">SAMN05444370_102417</name>
</gene>
<organism evidence="9 10">
    <name type="scientific">Rubrimonas cliftonensis</name>
    <dbReference type="NCBI Taxonomy" id="89524"/>
    <lineage>
        <taxon>Bacteria</taxon>
        <taxon>Pseudomonadati</taxon>
        <taxon>Pseudomonadota</taxon>
        <taxon>Alphaproteobacteria</taxon>
        <taxon>Rhodobacterales</taxon>
        <taxon>Paracoccaceae</taxon>
        <taxon>Rubrimonas</taxon>
    </lineage>
</organism>
<dbReference type="InterPro" id="IPR004776">
    <property type="entry name" value="Mem_transp_PIN-like"/>
</dbReference>
<sequence>MFLQVIEIVTPVFALALIGYVWRRLGLAFDIAFVSRIAMQVSVPALLFSVLSRIEVDPKAFRDLALASLALYGAITVASWALIRGAGLDGRVYLAPVIFGNTGNVGLPIALFAYGEPGLAYAMIVFAVMAALSFTIGIWMVTGKGSPMEALKQPIFHAAALGILFASQGWHLPTVVDETLTLVGQIAIPMMLITLGVAVAQLDVRDVGRALWISLAKAGLCALAAITVVGAFGLEGAPAGALIIQAIMPVAVTNYLLATRYDAQPDAVAGLVVVSTLLSVLILPLTLAALL</sequence>
<evidence type="ECO:0000256" key="5">
    <source>
        <dbReference type="ARBA" id="ARBA00022692"/>
    </source>
</evidence>
<keyword evidence="10" id="KW-1185">Reference proteome</keyword>
<evidence type="ECO:0000256" key="3">
    <source>
        <dbReference type="ARBA" id="ARBA00022448"/>
    </source>
</evidence>
<proteinExistence type="inferred from homology"/>
<feature type="transmembrane region" description="Helical" evidence="8">
    <location>
        <begin position="239"/>
        <end position="257"/>
    </location>
</feature>
<evidence type="ECO:0000256" key="6">
    <source>
        <dbReference type="ARBA" id="ARBA00022989"/>
    </source>
</evidence>
<keyword evidence="5 8" id="KW-0812">Transmembrane</keyword>
<evidence type="ECO:0000256" key="1">
    <source>
        <dbReference type="ARBA" id="ARBA00004651"/>
    </source>
</evidence>